<evidence type="ECO:0000313" key="2">
    <source>
        <dbReference type="Proteomes" id="UP000077667"/>
    </source>
</evidence>
<sequence>MIKLIVTDLDGSLLNDNKELPPDFWEFEKTLRELGIVFCIASGRPHHNLTRLFQPIKKHTYFLSDNGSYVSYNEEALLIKMLDPQIVATLVKASRGLADVYPVLCGMGKAYMEDHNEALLEQALQYYQSYQMVDDLTRVSEPVLKVSLCDLQNAETNSYPHFKKFENEYKVAVAGERWLDFTACDANKGTAVRLLQQRLGIGFNETMVFGDYMNDLEMMQTAKYSFAMKNAHPGILNAASFITELDNNNNGVLQTIVKILENPLFFNKNPVEKNRFRQ</sequence>
<dbReference type="EMBL" id="CP015772">
    <property type="protein sequence ID" value="ANH82919.1"/>
    <property type="molecule type" value="Genomic_DNA"/>
</dbReference>
<protein>
    <submittedName>
        <fullName evidence="1">Hydrolase</fullName>
    </submittedName>
</protein>
<name>A0A1A9I797_9BACT</name>
<keyword evidence="1" id="KW-0378">Hydrolase</keyword>
<dbReference type="Gene3D" id="3.40.50.1000">
    <property type="entry name" value="HAD superfamily/HAD-like"/>
    <property type="match status" value="1"/>
</dbReference>
<dbReference type="Proteomes" id="UP000077667">
    <property type="component" value="Chromosome"/>
</dbReference>
<dbReference type="InterPro" id="IPR006379">
    <property type="entry name" value="HAD-SF_hydro_IIB"/>
</dbReference>
<dbReference type="SUPFAM" id="SSF56784">
    <property type="entry name" value="HAD-like"/>
    <property type="match status" value="1"/>
</dbReference>
<dbReference type="GO" id="GO:0005829">
    <property type="term" value="C:cytosol"/>
    <property type="evidence" value="ECO:0007669"/>
    <property type="project" value="TreeGrafter"/>
</dbReference>
<dbReference type="NCBIfam" id="TIGR01484">
    <property type="entry name" value="HAD-SF-IIB"/>
    <property type="match status" value="1"/>
</dbReference>
<dbReference type="STRING" id="1176587.A8C56_19740"/>
<organism evidence="1 2">
    <name type="scientific">Niabella ginsenosidivorans</name>
    <dbReference type="NCBI Taxonomy" id="1176587"/>
    <lineage>
        <taxon>Bacteria</taxon>
        <taxon>Pseudomonadati</taxon>
        <taxon>Bacteroidota</taxon>
        <taxon>Chitinophagia</taxon>
        <taxon>Chitinophagales</taxon>
        <taxon>Chitinophagaceae</taxon>
        <taxon>Niabella</taxon>
    </lineage>
</organism>
<gene>
    <name evidence="1" type="ORF">A8C56_19740</name>
</gene>
<dbReference type="GO" id="GO:0000287">
    <property type="term" value="F:magnesium ion binding"/>
    <property type="evidence" value="ECO:0007669"/>
    <property type="project" value="TreeGrafter"/>
</dbReference>
<reference evidence="1 2" key="1">
    <citation type="submission" date="2016-05" db="EMBL/GenBank/DDBJ databases">
        <title>Niabella ginsenosidivorans BS26 whole genome sequencing.</title>
        <authorList>
            <person name="Im W.T."/>
            <person name="Siddiqi M.Z."/>
        </authorList>
    </citation>
    <scope>NUCLEOTIDE SEQUENCE [LARGE SCALE GENOMIC DNA]</scope>
    <source>
        <strain evidence="1 2">BS26</strain>
    </source>
</reference>
<dbReference type="InterPro" id="IPR023214">
    <property type="entry name" value="HAD_sf"/>
</dbReference>
<dbReference type="PANTHER" id="PTHR10000:SF8">
    <property type="entry name" value="HAD SUPERFAMILY HYDROLASE-LIKE, TYPE 3"/>
    <property type="match status" value="1"/>
</dbReference>
<proteinExistence type="predicted"/>
<dbReference type="SFLD" id="SFLDS00003">
    <property type="entry name" value="Haloacid_Dehalogenase"/>
    <property type="match status" value="1"/>
</dbReference>
<dbReference type="InterPro" id="IPR000150">
    <property type="entry name" value="Cof"/>
</dbReference>
<dbReference type="AlphaFoldDB" id="A0A1A9I797"/>
<keyword evidence="2" id="KW-1185">Reference proteome</keyword>
<evidence type="ECO:0000313" key="1">
    <source>
        <dbReference type="EMBL" id="ANH82919.1"/>
    </source>
</evidence>
<dbReference type="OrthoDB" id="9814970at2"/>
<dbReference type="SFLD" id="SFLDG01140">
    <property type="entry name" value="C2.B:_Phosphomannomutase_and_P"/>
    <property type="match status" value="1"/>
</dbReference>
<dbReference type="InterPro" id="IPR036412">
    <property type="entry name" value="HAD-like_sf"/>
</dbReference>
<dbReference type="NCBIfam" id="TIGR00099">
    <property type="entry name" value="Cof-subfamily"/>
    <property type="match status" value="1"/>
</dbReference>
<dbReference type="PANTHER" id="PTHR10000">
    <property type="entry name" value="PHOSPHOSERINE PHOSPHATASE"/>
    <property type="match status" value="1"/>
</dbReference>
<accession>A0A1A9I797</accession>
<dbReference type="GO" id="GO:0016791">
    <property type="term" value="F:phosphatase activity"/>
    <property type="evidence" value="ECO:0007669"/>
    <property type="project" value="TreeGrafter"/>
</dbReference>
<dbReference type="KEGG" id="nia:A8C56_19740"/>
<dbReference type="Gene3D" id="3.30.1240.10">
    <property type="match status" value="1"/>
</dbReference>
<dbReference type="Pfam" id="PF08282">
    <property type="entry name" value="Hydrolase_3"/>
    <property type="match status" value="1"/>
</dbReference>